<dbReference type="EMBL" id="WJQU01000004">
    <property type="protein sequence ID" value="KAJ6635743.1"/>
    <property type="molecule type" value="Genomic_DNA"/>
</dbReference>
<evidence type="ECO:0000313" key="2">
    <source>
        <dbReference type="Proteomes" id="UP001151699"/>
    </source>
</evidence>
<dbReference type="AlphaFoldDB" id="A0A9Q0RXC5"/>
<proteinExistence type="predicted"/>
<dbReference type="Proteomes" id="UP001151699">
    <property type="component" value="Chromosome C"/>
</dbReference>
<protein>
    <submittedName>
        <fullName evidence="1">Uncharacterized protein</fullName>
    </submittedName>
</protein>
<keyword evidence="2" id="KW-1185">Reference proteome</keyword>
<sequence>MATNAKKLRTHEKATQAQENTVLRAGTLPGCLHRKDVFIQSVNNQSKNKHDIVVF</sequence>
<organism evidence="1 2">
    <name type="scientific">Pseudolycoriella hygida</name>
    <dbReference type="NCBI Taxonomy" id="35572"/>
    <lineage>
        <taxon>Eukaryota</taxon>
        <taxon>Metazoa</taxon>
        <taxon>Ecdysozoa</taxon>
        <taxon>Arthropoda</taxon>
        <taxon>Hexapoda</taxon>
        <taxon>Insecta</taxon>
        <taxon>Pterygota</taxon>
        <taxon>Neoptera</taxon>
        <taxon>Endopterygota</taxon>
        <taxon>Diptera</taxon>
        <taxon>Nematocera</taxon>
        <taxon>Sciaroidea</taxon>
        <taxon>Sciaridae</taxon>
        <taxon>Pseudolycoriella</taxon>
    </lineage>
</organism>
<evidence type="ECO:0000313" key="1">
    <source>
        <dbReference type="EMBL" id="KAJ6635743.1"/>
    </source>
</evidence>
<name>A0A9Q0RXC5_9DIPT</name>
<reference evidence="1" key="1">
    <citation type="submission" date="2022-07" db="EMBL/GenBank/DDBJ databases">
        <authorList>
            <person name="Trinca V."/>
            <person name="Uliana J.V.C."/>
            <person name="Torres T.T."/>
            <person name="Ward R.J."/>
            <person name="Monesi N."/>
        </authorList>
    </citation>
    <scope>NUCLEOTIDE SEQUENCE</scope>
    <source>
        <strain evidence="1">HSMRA1968</strain>
        <tissue evidence="1">Whole embryos</tissue>
    </source>
</reference>
<gene>
    <name evidence="1" type="ORF">Bhyg_14329</name>
</gene>
<accession>A0A9Q0RXC5</accession>
<comment type="caution">
    <text evidence="1">The sequence shown here is derived from an EMBL/GenBank/DDBJ whole genome shotgun (WGS) entry which is preliminary data.</text>
</comment>